<evidence type="ECO:0000313" key="2">
    <source>
        <dbReference type="Proteomes" id="UP000198850"/>
    </source>
</evidence>
<proteinExistence type="predicted"/>
<dbReference type="OrthoDB" id="677495at2"/>
<keyword evidence="2" id="KW-1185">Reference proteome</keyword>
<sequence length="64" mass="7678">MLADKRDIIFMNDLRKEFRPDLQHFIIGHTLSIQDGKLVIGKNLYKSWLYKIKTKGFDYEIKFS</sequence>
<gene>
    <name evidence="1" type="ORF">SAMN05443550_11179</name>
</gene>
<dbReference type="Proteomes" id="UP000198850">
    <property type="component" value="Unassembled WGS sequence"/>
</dbReference>
<evidence type="ECO:0000313" key="1">
    <source>
        <dbReference type="EMBL" id="SEB12589.1"/>
    </source>
</evidence>
<name>A0A1H4GSH7_9SPHI</name>
<dbReference type="EMBL" id="FNRA01000011">
    <property type="protein sequence ID" value="SEB12589.1"/>
    <property type="molecule type" value="Genomic_DNA"/>
</dbReference>
<protein>
    <submittedName>
        <fullName evidence="1">Uncharacterized protein</fullName>
    </submittedName>
</protein>
<organism evidence="1 2">
    <name type="scientific">Pedobacter hartonius</name>
    <dbReference type="NCBI Taxonomy" id="425514"/>
    <lineage>
        <taxon>Bacteria</taxon>
        <taxon>Pseudomonadati</taxon>
        <taxon>Bacteroidota</taxon>
        <taxon>Sphingobacteriia</taxon>
        <taxon>Sphingobacteriales</taxon>
        <taxon>Sphingobacteriaceae</taxon>
        <taxon>Pedobacter</taxon>
    </lineage>
</organism>
<reference evidence="1 2" key="1">
    <citation type="submission" date="2016-10" db="EMBL/GenBank/DDBJ databases">
        <authorList>
            <person name="de Groot N.N."/>
        </authorList>
    </citation>
    <scope>NUCLEOTIDE SEQUENCE [LARGE SCALE GENOMIC DNA]</scope>
    <source>
        <strain evidence="1 2">DSM 19033</strain>
    </source>
</reference>
<accession>A0A1H4GSH7</accession>
<dbReference type="AlphaFoldDB" id="A0A1H4GSH7"/>